<gene>
    <name evidence="5" type="ORF">PanWU01x14_174560</name>
</gene>
<keyword evidence="6" id="KW-1185">Reference proteome</keyword>
<evidence type="ECO:0000256" key="1">
    <source>
        <dbReference type="ARBA" id="ARBA00022737"/>
    </source>
</evidence>
<sequence length="506" mass="54751">MAESPRNHFAGKDTLQRHPQPEKEYQSFSLIYSNRSLDLICKDKDEAEVWLAALSQWRTETRSEVYNRTALVFSYTAATKECNRGESVAKRISLSSSDGLDDTQSITSATDTFRTSVSSAVSSSSKGSFYEDIDNFNDVFIWGEGIGNGVLGGGIHRVGTTTNRMDALLPKALESTVVLDPYNIACGSQHAVLITKQKQLFSWGEGSGGRLGRGDEADIPHPKLIDGDLYTWGDGTRDFCILGHGSEASHWAPKKLRGQDSPQVSFISSGPWHTAFVTSAGQLFTLGDGTIGALGHGDHSSTAVPREVENFKGLRTVRAACAVWHTVAVVEVTMGTSSDCNSSLSGKLYTWGDGDKGQLRDGDKKHRLIPSRVAVSDKTSFCQVACGYIMTIALTTSGQVYTMGSADFGQPCIHESVNKVPIKVEGHGDNGDRKDPTLVKALKDKQVKKVYVAPILRLSSVFTNGCLVLTISYVHVAAIRLASEESVITATTVVFFSVKHAAVRNL</sequence>
<feature type="repeat" description="RCC1" evidence="2">
    <location>
        <begin position="281"/>
        <end position="332"/>
    </location>
</feature>
<dbReference type="PROSITE" id="PS50003">
    <property type="entry name" value="PH_DOMAIN"/>
    <property type="match status" value="1"/>
</dbReference>
<dbReference type="SUPFAM" id="SSF50985">
    <property type="entry name" value="RCC1/BLIP-II"/>
    <property type="match status" value="1"/>
</dbReference>
<feature type="domain" description="PH" evidence="4">
    <location>
        <begin position="1"/>
        <end position="59"/>
    </location>
</feature>
<dbReference type="PROSITE" id="PS00626">
    <property type="entry name" value="RCC1_2"/>
    <property type="match status" value="2"/>
</dbReference>
<dbReference type="Gene3D" id="2.30.29.30">
    <property type="entry name" value="Pleckstrin-homology domain (PH domain)/Phosphotyrosine-binding domain (PTB)"/>
    <property type="match status" value="1"/>
</dbReference>
<dbReference type="InterPro" id="IPR051210">
    <property type="entry name" value="Ub_ligase/GEF_domain"/>
</dbReference>
<accession>A0A2P5C8G8</accession>
<dbReference type="InterPro" id="IPR000408">
    <property type="entry name" value="Reg_chr_condens"/>
</dbReference>
<protein>
    <submittedName>
        <fullName evidence="5">Rho GTPase activating protein</fullName>
    </submittedName>
</protein>
<dbReference type="Proteomes" id="UP000237105">
    <property type="component" value="Unassembled WGS sequence"/>
</dbReference>
<comment type="caution">
    <text evidence="5">The sequence shown here is derived from an EMBL/GenBank/DDBJ whole genome shotgun (WGS) entry which is preliminary data.</text>
</comment>
<feature type="repeat" description="RCC1" evidence="2">
    <location>
        <begin position="346"/>
        <end position="397"/>
    </location>
</feature>
<dbReference type="InterPro" id="IPR009091">
    <property type="entry name" value="RCC1/BLIP-II"/>
</dbReference>
<feature type="repeat" description="RCC1" evidence="2">
    <location>
        <begin position="227"/>
        <end position="280"/>
    </location>
</feature>
<dbReference type="Pfam" id="PF00415">
    <property type="entry name" value="RCC1"/>
    <property type="match status" value="3"/>
</dbReference>
<reference evidence="6" key="1">
    <citation type="submission" date="2016-06" db="EMBL/GenBank/DDBJ databases">
        <title>Parallel loss of symbiosis genes in relatives of nitrogen-fixing non-legume Parasponia.</title>
        <authorList>
            <person name="Van Velzen R."/>
            <person name="Holmer R."/>
            <person name="Bu F."/>
            <person name="Rutten L."/>
            <person name="Van Zeijl A."/>
            <person name="Liu W."/>
            <person name="Santuari L."/>
            <person name="Cao Q."/>
            <person name="Sharma T."/>
            <person name="Shen D."/>
            <person name="Roswanjaya Y."/>
            <person name="Wardhani T."/>
            <person name="Kalhor M.S."/>
            <person name="Jansen J."/>
            <person name="Van den Hoogen J."/>
            <person name="Gungor B."/>
            <person name="Hartog M."/>
            <person name="Hontelez J."/>
            <person name="Verver J."/>
            <person name="Yang W.-C."/>
            <person name="Schijlen E."/>
            <person name="Repin R."/>
            <person name="Schilthuizen M."/>
            <person name="Schranz E."/>
            <person name="Heidstra R."/>
            <person name="Miyata K."/>
            <person name="Fedorova E."/>
            <person name="Kohlen W."/>
            <person name="Bisseling T."/>
            <person name="Smit S."/>
            <person name="Geurts R."/>
        </authorList>
    </citation>
    <scope>NUCLEOTIDE SEQUENCE [LARGE SCALE GENOMIC DNA]</scope>
    <source>
        <strain evidence="6">cv. WU1-14</strain>
    </source>
</reference>
<dbReference type="InterPro" id="IPR001849">
    <property type="entry name" value="PH_domain"/>
</dbReference>
<dbReference type="STRING" id="3476.A0A2P5C8G8"/>
<name>A0A2P5C8G8_PARAD</name>
<organism evidence="5 6">
    <name type="scientific">Parasponia andersonii</name>
    <name type="common">Sponia andersonii</name>
    <dbReference type="NCBI Taxonomy" id="3476"/>
    <lineage>
        <taxon>Eukaryota</taxon>
        <taxon>Viridiplantae</taxon>
        <taxon>Streptophyta</taxon>
        <taxon>Embryophyta</taxon>
        <taxon>Tracheophyta</taxon>
        <taxon>Spermatophyta</taxon>
        <taxon>Magnoliopsida</taxon>
        <taxon>eudicotyledons</taxon>
        <taxon>Gunneridae</taxon>
        <taxon>Pentapetalae</taxon>
        <taxon>rosids</taxon>
        <taxon>fabids</taxon>
        <taxon>Rosales</taxon>
        <taxon>Cannabaceae</taxon>
        <taxon>Parasponia</taxon>
    </lineage>
</organism>
<evidence type="ECO:0000313" key="6">
    <source>
        <dbReference type="Proteomes" id="UP000237105"/>
    </source>
</evidence>
<dbReference type="PROSITE" id="PS50012">
    <property type="entry name" value="RCC1_3"/>
    <property type="match status" value="4"/>
</dbReference>
<dbReference type="Pfam" id="PF13540">
    <property type="entry name" value="RCC1_2"/>
    <property type="match status" value="1"/>
</dbReference>
<dbReference type="PANTHER" id="PTHR22870">
    <property type="entry name" value="REGULATOR OF CHROMOSOME CONDENSATION"/>
    <property type="match status" value="1"/>
</dbReference>
<evidence type="ECO:0000259" key="4">
    <source>
        <dbReference type="PROSITE" id="PS50003"/>
    </source>
</evidence>
<dbReference type="Gene3D" id="2.130.10.30">
    <property type="entry name" value="Regulator of chromosome condensation 1/beta-lactamase-inhibitor protein II"/>
    <property type="match status" value="3"/>
</dbReference>
<dbReference type="PANTHER" id="PTHR22870:SF419">
    <property type="entry name" value="GTPASE BINDING PROTEIN, PUTATIVE-RELATED"/>
    <property type="match status" value="1"/>
</dbReference>
<feature type="repeat" description="RCC1" evidence="2">
    <location>
        <begin position="137"/>
        <end position="197"/>
    </location>
</feature>
<evidence type="ECO:0000313" key="5">
    <source>
        <dbReference type="EMBL" id="PON57339.1"/>
    </source>
</evidence>
<evidence type="ECO:0000256" key="2">
    <source>
        <dbReference type="PROSITE-ProRule" id="PRU00235"/>
    </source>
</evidence>
<evidence type="ECO:0000256" key="3">
    <source>
        <dbReference type="SAM" id="MobiDB-lite"/>
    </source>
</evidence>
<dbReference type="InterPro" id="IPR011993">
    <property type="entry name" value="PH-like_dom_sf"/>
</dbReference>
<dbReference type="SUPFAM" id="SSF50729">
    <property type="entry name" value="PH domain-like"/>
    <property type="match status" value="1"/>
</dbReference>
<proteinExistence type="predicted"/>
<keyword evidence="1" id="KW-0677">Repeat</keyword>
<dbReference type="AlphaFoldDB" id="A0A2P5C8G8"/>
<dbReference type="OrthoDB" id="5981550at2759"/>
<feature type="region of interest" description="Disordered" evidence="3">
    <location>
        <begin position="1"/>
        <end position="21"/>
    </location>
</feature>
<dbReference type="EMBL" id="JXTB01000160">
    <property type="protein sequence ID" value="PON57339.1"/>
    <property type="molecule type" value="Genomic_DNA"/>
</dbReference>
<feature type="compositionally biased region" description="Basic and acidic residues" evidence="3">
    <location>
        <begin position="10"/>
        <end position="21"/>
    </location>
</feature>